<dbReference type="Proteomes" id="UP000631114">
    <property type="component" value="Unassembled WGS sequence"/>
</dbReference>
<comment type="caution">
    <text evidence="2">The sequence shown here is derived from an EMBL/GenBank/DDBJ whole genome shotgun (WGS) entry which is preliminary data.</text>
</comment>
<keyword evidence="3" id="KW-1185">Reference proteome</keyword>
<protein>
    <submittedName>
        <fullName evidence="2">Uncharacterized protein</fullName>
    </submittedName>
</protein>
<name>A0A835LUJ2_9MAGN</name>
<dbReference type="EMBL" id="JADFTS010000004">
    <property type="protein sequence ID" value="KAF9608753.1"/>
    <property type="molecule type" value="Genomic_DNA"/>
</dbReference>
<keyword evidence="1" id="KW-0472">Membrane</keyword>
<sequence length="136" mass="15408">MSDVPMQKASLLAVVFDILKGQVEIALHKLKPESVFFDFAYWLPGLAVPLGIKCIFFSLISGVSSAYFLLPSRKLEKGQHFTELDLIEPPPERRKEDGWFTRESVWKAVKLAMDEGSEVGGEIRANHPEMERFLVN</sequence>
<dbReference type="OrthoDB" id="5835829at2759"/>
<keyword evidence="1" id="KW-0812">Transmembrane</keyword>
<reference evidence="2 3" key="1">
    <citation type="submission" date="2020-10" db="EMBL/GenBank/DDBJ databases">
        <title>The Coptis chinensis genome and diversification of protoberbering-type alkaloids.</title>
        <authorList>
            <person name="Wang B."/>
            <person name="Shu S."/>
            <person name="Song C."/>
            <person name="Liu Y."/>
        </authorList>
    </citation>
    <scope>NUCLEOTIDE SEQUENCE [LARGE SCALE GENOMIC DNA]</scope>
    <source>
        <strain evidence="2">HL-2020</strain>
        <tissue evidence="2">Leaf</tissue>
    </source>
</reference>
<organism evidence="2 3">
    <name type="scientific">Coptis chinensis</name>
    <dbReference type="NCBI Taxonomy" id="261450"/>
    <lineage>
        <taxon>Eukaryota</taxon>
        <taxon>Viridiplantae</taxon>
        <taxon>Streptophyta</taxon>
        <taxon>Embryophyta</taxon>
        <taxon>Tracheophyta</taxon>
        <taxon>Spermatophyta</taxon>
        <taxon>Magnoliopsida</taxon>
        <taxon>Ranunculales</taxon>
        <taxon>Ranunculaceae</taxon>
        <taxon>Coptidoideae</taxon>
        <taxon>Coptis</taxon>
    </lineage>
</organism>
<dbReference type="AlphaFoldDB" id="A0A835LUJ2"/>
<evidence type="ECO:0000313" key="2">
    <source>
        <dbReference type="EMBL" id="KAF9608753.1"/>
    </source>
</evidence>
<feature type="transmembrane region" description="Helical" evidence="1">
    <location>
        <begin position="45"/>
        <end position="70"/>
    </location>
</feature>
<evidence type="ECO:0000313" key="3">
    <source>
        <dbReference type="Proteomes" id="UP000631114"/>
    </source>
</evidence>
<evidence type="ECO:0000256" key="1">
    <source>
        <dbReference type="SAM" id="Phobius"/>
    </source>
</evidence>
<keyword evidence="1" id="KW-1133">Transmembrane helix</keyword>
<accession>A0A835LUJ2</accession>
<gene>
    <name evidence="2" type="ORF">IFM89_010885</name>
</gene>
<proteinExistence type="predicted"/>